<feature type="compositionally biased region" description="Polar residues" evidence="2">
    <location>
        <begin position="140"/>
        <end position="172"/>
    </location>
</feature>
<gene>
    <name evidence="3" type="ORF">ILUMI_25261</name>
</gene>
<reference evidence="3" key="1">
    <citation type="submission" date="2019-08" db="EMBL/GenBank/DDBJ databases">
        <title>The genome of the North American firefly Photinus pyralis.</title>
        <authorList>
            <consortium name="Photinus pyralis genome working group"/>
            <person name="Fallon T.R."/>
            <person name="Sander Lower S.E."/>
            <person name="Weng J.-K."/>
        </authorList>
    </citation>
    <scope>NUCLEOTIDE SEQUENCE</scope>
    <source>
        <strain evidence="3">TRF0915ILg1</strain>
        <tissue evidence="3">Whole body</tissue>
    </source>
</reference>
<evidence type="ECO:0000313" key="4">
    <source>
        <dbReference type="Proteomes" id="UP000801492"/>
    </source>
</evidence>
<evidence type="ECO:0000256" key="2">
    <source>
        <dbReference type="SAM" id="MobiDB-lite"/>
    </source>
</evidence>
<dbReference type="Proteomes" id="UP000801492">
    <property type="component" value="Unassembled WGS sequence"/>
</dbReference>
<sequence>MSFSRAKITRFNDQDTSISKQPSHSGNMNKTLGKSQKTEKWASSSTRSAATKSSSKPRSLSQPSSNTIINKQSQRPYSGGDEKTRQNKTKHAKPPVSDKYGEEEEYETVNIEKPSSEQIYKIEENTDDEINSDDKDLSSEPRTNGTTCKASSSGIPLRIKQQQNSPRPNVVNTPRKASPRVSSKSNVTSIRSNENSAVKLESPKIISPAARRNLEMQYQLKKKRMDQLKKEITDRHKLLTDSYQALIQLNKKLEEAGKSYPLDELKPNITVVSIEESKSDNEPAPPPPPQSASAMEMSGGGEDVQKAKIDPNTVHNMKETIKQIPITLLDMCRNLISKRLAVVNILDKVSTNSIEQDELQQNIQDIKEENASLEKTLDDIFDEQEKNVMDLVEKWQSLLMNSGDYSSFMENIENMKETIEQKEQQILKQTAETEDLRRLKEEAIINSEKVVSDLKDKIKSLEHELNVEKSSVQETKDKANLYDQRMKLLKTRIKEMEGKQKETESKCIELQKAHRHAQDQLRANEHRWIKEKEELLSKHKHDRQMLDKLTKDRSYFETRMKTLEELVEDKENKLHAAEEKMTNDVEEARKQALEEKSQRESLQQKYDSVKDQLVELEIKSKQALDVIHSRNNSEPSESGNEDAISTEKEAELYTELLATKVALKAAEDQIQNYNREKLRFIDSIQSFQGDPEKDQEYVAKTMIKNVEKITELETRLTESEQTICNQKIEISNLKADIENLQQYPIINSFELDKPTKDSDLKMMLHEGRIKLEQSLKKSLEYEHKLIRYEHDLNRQSKQIYEMENLLKVRDGLISMMKAKKDELQMENDSLNKYANEIRDLLLQAKEEARNRTELVQELSTNLDSRGRICQQLEKKVRELEGSLSATNEKTLQTARINWSNGKRIAINQSTV</sequence>
<comment type="caution">
    <text evidence="3">The sequence shown here is derived from an EMBL/GenBank/DDBJ whole genome shotgun (WGS) entry which is preliminary data.</text>
</comment>
<feature type="coiled-coil region" evidence="1">
    <location>
        <begin position="816"/>
        <end position="889"/>
    </location>
</feature>
<feature type="coiled-coil region" evidence="1">
    <location>
        <begin position="656"/>
        <end position="683"/>
    </location>
</feature>
<accession>A0A8K0CAW3</accession>
<feature type="compositionally biased region" description="Basic and acidic residues" evidence="2">
    <location>
        <begin position="574"/>
        <end position="599"/>
    </location>
</feature>
<dbReference type="AlphaFoldDB" id="A0A8K0CAW3"/>
<feature type="compositionally biased region" description="Low complexity" evidence="2">
    <location>
        <begin position="43"/>
        <end position="65"/>
    </location>
</feature>
<evidence type="ECO:0000256" key="1">
    <source>
        <dbReference type="SAM" id="Coils"/>
    </source>
</evidence>
<dbReference type="OrthoDB" id="8197438at2759"/>
<dbReference type="EMBL" id="VTPC01090886">
    <property type="protein sequence ID" value="KAF2880912.1"/>
    <property type="molecule type" value="Genomic_DNA"/>
</dbReference>
<feature type="region of interest" description="Disordered" evidence="2">
    <location>
        <begin position="275"/>
        <end position="306"/>
    </location>
</feature>
<protein>
    <submittedName>
        <fullName evidence="3">Uncharacterized protein</fullName>
    </submittedName>
</protein>
<feature type="compositionally biased region" description="Polar residues" evidence="2">
    <location>
        <begin position="14"/>
        <end position="35"/>
    </location>
</feature>
<feature type="region of interest" description="Disordered" evidence="2">
    <location>
        <begin position="1"/>
        <end position="196"/>
    </location>
</feature>
<name>A0A8K0CAW3_IGNLU</name>
<evidence type="ECO:0000313" key="3">
    <source>
        <dbReference type="EMBL" id="KAF2880912.1"/>
    </source>
</evidence>
<feature type="coiled-coil region" evidence="1">
    <location>
        <begin position="349"/>
        <end position="513"/>
    </location>
</feature>
<feature type="compositionally biased region" description="Polar residues" evidence="2">
    <location>
        <begin position="66"/>
        <end position="76"/>
    </location>
</feature>
<keyword evidence="4" id="KW-1185">Reference proteome</keyword>
<proteinExistence type="predicted"/>
<keyword evidence="1" id="KW-0175">Coiled coil</keyword>
<feature type="compositionally biased region" description="Polar residues" evidence="2">
    <location>
        <begin position="180"/>
        <end position="196"/>
    </location>
</feature>
<feature type="region of interest" description="Disordered" evidence="2">
    <location>
        <begin position="574"/>
        <end position="604"/>
    </location>
</feature>
<organism evidence="3 4">
    <name type="scientific">Ignelater luminosus</name>
    <name type="common">Cucubano</name>
    <name type="synonym">Pyrophorus luminosus</name>
    <dbReference type="NCBI Taxonomy" id="2038154"/>
    <lineage>
        <taxon>Eukaryota</taxon>
        <taxon>Metazoa</taxon>
        <taxon>Ecdysozoa</taxon>
        <taxon>Arthropoda</taxon>
        <taxon>Hexapoda</taxon>
        <taxon>Insecta</taxon>
        <taxon>Pterygota</taxon>
        <taxon>Neoptera</taxon>
        <taxon>Endopterygota</taxon>
        <taxon>Coleoptera</taxon>
        <taxon>Polyphaga</taxon>
        <taxon>Elateriformia</taxon>
        <taxon>Elateroidea</taxon>
        <taxon>Elateridae</taxon>
        <taxon>Agrypninae</taxon>
        <taxon>Pyrophorini</taxon>
        <taxon>Ignelater</taxon>
    </lineage>
</organism>